<name>A0A074ZVA4_OPIVI</name>
<evidence type="ECO:0000313" key="1">
    <source>
        <dbReference type="EMBL" id="KER27295.1"/>
    </source>
</evidence>
<dbReference type="KEGG" id="ovi:T265_05620"/>
<reference evidence="1 2" key="1">
    <citation type="submission" date="2013-11" db="EMBL/GenBank/DDBJ databases">
        <title>Opisthorchis viverrini - life in the bile duct.</title>
        <authorList>
            <person name="Young N.D."/>
            <person name="Nagarajan N."/>
            <person name="Lin S.J."/>
            <person name="Korhonen P.K."/>
            <person name="Jex A.R."/>
            <person name="Hall R.S."/>
            <person name="Safavi-Hemami H."/>
            <person name="Kaewkong W."/>
            <person name="Bertrand D."/>
            <person name="Gao S."/>
            <person name="Seet Q."/>
            <person name="Wongkham S."/>
            <person name="Teh B.T."/>
            <person name="Wongkham C."/>
            <person name="Intapan P.M."/>
            <person name="Maleewong W."/>
            <person name="Yang X."/>
            <person name="Hu M."/>
            <person name="Wang Z."/>
            <person name="Hofmann A."/>
            <person name="Sternberg P.W."/>
            <person name="Tan P."/>
            <person name="Wang J."/>
            <person name="Gasser R.B."/>
        </authorList>
    </citation>
    <scope>NUCLEOTIDE SEQUENCE [LARGE SCALE GENOMIC DNA]</scope>
</reference>
<protein>
    <submittedName>
        <fullName evidence="1">Uncharacterized protein</fullName>
    </submittedName>
</protein>
<accession>A0A074ZVA4</accession>
<organism evidence="1 2">
    <name type="scientific">Opisthorchis viverrini</name>
    <name type="common">Southeast Asian liver fluke</name>
    <dbReference type="NCBI Taxonomy" id="6198"/>
    <lineage>
        <taxon>Eukaryota</taxon>
        <taxon>Metazoa</taxon>
        <taxon>Spiralia</taxon>
        <taxon>Lophotrochozoa</taxon>
        <taxon>Platyhelminthes</taxon>
        <taxon>Trematoda</taxon>
        <taxon>Digenea</taxon>
        <taxon>Opisthorchiida</taxon>
        <taxon>Opisthorchiata</taxon>
        <taxon>Opisthorchiidae</taxon>
        <taxon>Opisthorchis</taxon>
    </lineage>
</organism>
<evidence type="ECO:0000313" key="2">
    <source>
        <dbReference type="Proteomes" id="UP000054324"/>
    </source>
</evidence>
<dbReference type="AlphaFoldDB" id="A0A074ZVA4"/>
<proteinExistence type="predicted"/>
<dbReference type="GeneID" id="20319802"/>
<dbReference type="OrthoDB" id="10260545at2759"/>
<keyword evidence="2" id="KW-1185">Reference proteome</keyword>
<gene>
    <name evidence="1" type="ORF">T265_05620</name>
</gene>
<dbReference type="RefSeq" id="XP_009168943.1">
    <property type="nucleotide sequence ID" value="XM_009170679.1"/>
</dbReference>
<dbReference type="CTD" id="20319802"/>
<dbReference type="Proteomes" id="UP000054324">
    <property type="component" value="Unassembled WGS sequence"/>
</dbReference>
<sequence>MAQSTFVDVNPTMSYRASFRFAALAIIPTRVTADKFSLKLTAEVPLTEMEIAYYPVGGAKTDYTINLACASRKEKQIVLGVSVTRAMTHSVFNYTQEEAERLLRKKLKGVIYSTRNSGGCWRRQILHIWSPKQENTNLVAAAYQALLQKAKSHLLVNTIILVTTAKNTPEIFTNQMVPKIPSMTGQAIHTAFRHPIQHKKSSDNTSISTYILLPRRCKKSACFDALEFHPGCLWGIEVIYQQEMSEVVVGGELPKGLCEELLIFRGTPGATVDHTEKKSIGPARRDLDPRCTAKGCRGGVREDNRDW</sequence>
<dbReference type="EMBL" id="KL596726">
    <property type="protein sequence ID" value="KER27295.1"/>
    <property type="molecule type" value="Genomic_DNA"/>
</dbReference>